<dbReference type="OrthoDB" id="419616at2759"/>
<keyword evidence="10" id="KW-1185">Reference proteome</keyword>
<feature type="region of interest" description="Disordered" evidence="6">
    <location>
        <begin position="1"/>
        <end position="30"/>
    </location>
</feature>
<dbReference type="Pfam" id="PF07690">
    <property type="entry name" value="MFS_1"/>
    <property type="match status" value="1"/>
</dbReference>
<feature type="transmembrane region" description="Helical" evidence="7">
    <location>
        <begin position="346"/>
        <end position="366"/>
    </location>
</feature>
<dbReference type="GeneID" id="19205419"/>
<dbReference type="OMA" id="ISHGFAM"/>
<keyword evidence="2" id="KW-0813">Transport</keyword>
<dbReference type="KEGG" id="cput:CONPUDRAFT_165896"/>
<protein>
    <submittedName>
        <fullName evidence="9">MFS transporter</fullName>
    </submittedName>
</protein>
<sequence>MTQHEDTSVQDEHTPLLNTQPEDSSKKSRTPLPKVQIGILTLVQFVTPVSAQSIYPYINQLIRELDITHGDETRVGYYAGLIESMFYVSQACTTLSWSRLSDHIGRKPVILIGLSGLCISMLCFGLSRTFLTLVISRCICGVLNGSSGVMKSMMGELTDATNIAQGFALLPIVWCVGVTVGPFIGGILARPADRWPHLFWGQFWHEYPYFLPCFAITVMVALITVVIALFLKETLPMRKAKTPSPESPEDAQDTSTPDAPLPMRALLIPSILIPIANNGLLAVVEAGYTALLPLFYSSPPSIGGLGFSPAVIGTLLGCFGIIDGIAQILFFAPIVHRLGPTPTFKLAVSFCFPIFALFPIMSWYVARWGVDRVVWSCLVLQLLLQIIKDMAYGCVMMHITSSAPSKRSLGSVNGISQTISATARALGPAIATSIFAASKQYNLLGGNFVYAVMMVLAISLLYLGSWLPDKLPERKN</sequence>
<dbReference type="SUPFAM" id="SSF103473">
    <property type="entry name" value="MFS general substrate transporter"/>
    <property type="match status" value="1"/>
</dbReference>
<feature type="transmembrane region" description="Helical" evidence="7">
    <location>
        <begin position="109"/>
        <end position="127"/>
    </location>
</feature>
<organism evidence="9 10">
    <name type="scientific">Coniophora puteana (strain RWD-64-598)</name>
    <name type="common">Brown rot fungus</name>
    <dbReference type="NCBI Taxonomy" id="741705"/>
    <lineage>
        <taxon>Eukaryota</taxon>
        <taxon>Fungi</taxon>
        <taxon>Dikarya</taxon>
        <taxon>Basidiomycota</taxon>
        <taxon>Agaricomycotina</taxon>
        <taxon>Agaricomycetes</taxon>
        <taxon>Agaricomycetidae</taxon>
        <taxon>Boletales</taxon>
        <taxon>Coniophorineae</taxon>
        <taxon>Coniophoraceae</taxon>
        <taxon>Coniophora</taxon>
    </lineage>
</organism>
<evidence type="ECO:0000256" key="6">
    <source>
        <dbReference type="SAM" id="MobiDB-lite"/>
    </source>
</evidence>
<dbReference type="Gene3D" id="1.20.1250.20">
    <property type="entry name" value="MFS general substrate transporter like domains"/>
    <property type="match status" value="1"/>
</dbReference>
<dbReference type="PANTHER" id="PTHR23504:SF15">
    <property type="entry name" value="MAJOR FACILITATOR SUPERFAMILY (MFS) PROFILE DOMAIN-CONTAINING PROTEIN"/>
    <property type="match status" value="1"/>
</dbReference>
<dbReference type="RefSeq" id="XP_007769318.1">
    <property type="nucleotide sequence ID" value="XM_007771128.1"/>
</dbReference>
<evidence type="ECO:0000313" key="10">
    <source>
        <dbReference type="Proteomes" id="UP000053558"/>
    </source>
</evidence>
<dbReference type="GO" id="GO:0016020">
    <property type="term" value="C:membrane"/>
    <property type="evidence" value="ECO:0007669"/>
    <property type="project" value="UniProtKB-SubCell"/>
</dbReference>
<comment type="subcellular location">
    <subcellularLocation>
        <location evidence="1">Membrane</location>
        <topology evidence="1">Multi-pass membrane protein</topology>
    </subcellularLocation>
</comment>
<dbReference type="Proteomes" id="UP000053558">
    <property type="component" value="Unassembled WGS sequence"/>
</dbReference>
<dbReference type="InterPro" id="IPR020846">
    <property type="entry name" value="MFS_dom"/>
</dbReference>
<name>A0A5M3MMF1_CONPW</name>
<comment type="caution">
    <text evidence="9">The sequence shown here is derived from an EMBL/GenBank/DDBJ whole genome shotgun (WGS) entry which is preliminary data.</text>
</comment>
<dbReference type="InterPro" id="IPR011701">
    <property type="entry name" value="MFS"/>
</dbReference>
<dbReference type="InterPro" id="IPR036259">
    <property type="entry name" value="MFS_trans_sf"/>
</dbReference>
<evidence type="ECO:0000256" key="2">
    <source>
        <dbReference type="ARBA" id="ARBA00022448"/>
    </source>
</evidence>
<dbReference type="GO" id="GO:0022857">
    <property type="term" value="F:transmembrane transporter activity"/>
    <property type="evidence" value="ECO:0007669"/>
    <property type="project" value="InterPro"/>
</dbReference>
<dbReference type="PANTHER" id="PTHR23504">
    <property type="entry name" value="MAJOR FACILITATOR SUPERFAMILY DOMAIN-CONTAINING PROTEIN 10"/>
    <property type="match status" value="1"/>
</dbReference>
<dbReference type="CDD" id="cd17330">
    <property type="entry name" value="MFS_SLC46_TetA_like"/>
    <property type="match status" value="1"/>
</dbReference>
<keyword evidence="5 7" id="KW-0472">Membrane</keyword>
<gene>
    <name evidence="9" type="ORF">CONPUDRAFT_165896</name>
</gene>
<feature type="region of interest" description="Disordered" evidence="6">
    <location>
        <begin position="239"/>
        <end position="258"/>
    </location>
</feature>
<feature type="transmembrane region" description="Helical" evidence="7">
    <location>
        <begin position="209"/>
        <end position="231"/>
    </location>
</feature>
<dbReference type="AlphaFoldDB" id="A0A5M3MMF1"/>
<feature type="transmembrane region" description="Helical" evidence="7">
    <location>
        <begin position="166"/>
        <end position="189"/>
    </location>
</feature>
<accession>A0A5M3MMF1</accession>
<proteinExistence type="predicted"/>
<evidence type="ECO:0000256" key="1">
    <source>
        <dbReference type="ARBA" id="ARBA00004141"/>
    </source>
</evidence>
<reference evidence="10" key="1">
    <citation type="journal article" date="2012" name="Science">
        <title>The Paleozoic origin of enzymatic lignin decomposition reconstructed from 31 fungal genomes.</title>
        <authorList>
            <person name="Floudas D."/>
            <person name="Binder M."/>
            <person name="Riley R."/>
            <person name="Barry K."/>
            <person name="Blanchette R.A."/>
            <person name="Henrissat B."/>
            <person name="Martinez A.T."/>
            <person name="Otillar R."/>
            <person name="Spatafora J.W."/>
            <person name="Yadav J.S."/>
            <person name="Aerts A."/>
            <person name="Benoit I."/>
            <person name="Boyd A."/>
            <person name="Carlson A."/>
            <person name="Copeland A."/>
            <person name="Coutinho P.M."/>
            <person name="de Vries R.P."/>
            <person name="Ferreira P."/>
            <person name="Findley K."/>
            <person name="Foster B."/>
            <person name="Gaskell J."/>
            <person name="Glotzer D."/>
            <person name="Gorecki P."/>
            <person name="Heitman J."/>
            <person name="Hesse C."/>
            <person name="Hori C."/>
            <person name="Igarashi K."/>
            <person name="Jurgens J.A."/>
            <person name="Kallen N."/>
            <person name="Kersten P."/>
            <person name="Kohler A."/>
            <person name="Kuees U."/>
            <person name="Kumar T.K.A."/>
            <person name="Kuo A."/>
            <person name="LaButti K."/>
            <person name="Larrondo L.F."/>
            <person name="Lindquist E."/>
            <person name="Ling A."/>
            <person name="Lombard V."/>
            <person name="Lucas S."/>
            <person name="Lundell T."/>
            <person name="Martin R."/>
            <person name="McLaughlin D.J."/>
            <person name="Morgenstern I."/>
            <person name="Morin E."/>
            <person name="Murat C."/>
            <person name="Nagy L.G."/>
            <person name="Nolan M."/>
            <person name="Ohm R.A."/>
            <person name="Patyshakuliyeva A."/>
            <person name="Rokas A."/>
            <person name="Ruiz-Duenas F.J."/>
            <person name="Sabat G."/>
            <person name="Salamov A."/>
            <person name="Samejima M."/>
            <person name="Schmutz J."/>
            <person name="Slot J.C."/>
            <person name="St John F."/>
            <person name="Stenlid J."/>
            <person name="Sun H."/>
            <person name="Sun S."/>
            <person name="Syed K."/>
            <person name="Tsang A."/>
            <person name="Wiebenga A."/>
            <person name="Young D."/>
            <person name="Pisabarro A."/>
            <person name="Eastwood D.C."/>
            <person name="Martin F."/>
            <person name="Cullen D."/>
            <person name="Grigoriev I.V."/>
            <person name="Hibbett D.S."/>
        </authorList>
    </citation>
    <scope>NUCLEOTIDE SEQUENCE [LARGE SCALE GENOMIC DNA]</scope>
    <source>
        <strain evidence="10">RWD-64-598 SS2</strain>
    </source>
</reference>
<keyword evidence="3 7" id="KW-0812">Transmembrane</keyword>
<keyword evidence="4 7" id="KW-1133">Transmembrane helix</keyword>
<feature type="transmembrane region" description="Helical" evidence="7">
    <location>
        <begin position="311"/>
        <end position="334"/>
    </location>
</feature>
<dbReference type="PROSITE" id="PS50850">
    <property type="entry name" value="MFS"/>
    <property type="match status" value="1"/>
</dbReference>
<feature type="compositionally biased region" description="Basic and acidic residues" evidence="6">
    <location>
        <begin position="1"/>
        <end position="14"/>
    </location>
</feature>
<evidence type="ECO:0000313" key="9">
    <source>
        <dbReference type="EMBL" id="EIW80359.1"/>
    </source>
</evidence>
<evidence type="ECO:0000256" key="7">
    <source>
        <dbReference type="SAM" id="Phobius"/>
    </source>
</evidence>
<dbReference type="EMBL" id="JH711579">
    <property type="protein sequence ID" value="EIW80359.1"/>
    <property type="molecule type" value="Genomic_DNA"/>
</dbReference>
<feature type="domain" description="Major facilitator superfamily (MFS) profile" evidence="8">
    <location>
        <begin position="36"/>
        <end position="471"/>
    </location>
</feature>
<feature type="transmembrane region" description="Helical" evidence="7">
    <location>
        <begin position="271"/>
        <end position="291"/>
    </location>
</feature>
<evidence type="ECO:0000259" key="8">
    <source>
        <dbReference type="PROSITE" id="PS50850"/>
    </source>
</evidence>
<feature type="transmembrane region" description="Helical" evidence="7">
    <location>
        <begin position="448"/>
        <end position="467"/>
    </location>
</feature>
<evidence type="ECO:0000256" key="4">
    <source>
        <dbReference type="ARBA" id="ARBA00022989"/>
    </source>
</evidence>
<evidence type="ECO:0000256" key="5">
    <source>
        <dbReference type="ARBA" id="ARBA00023136"/>
    </source>
</evidence>
<evidence type="ECO:0000256" key="3">
    <source>
        <dbReference type="ARBA" id="ARBA00022692"/>
    </source>
</evidence>